<organism evidence="3 4">
    <name type="scientific">Amborella trichopoda</name>
    <dbReference type="NCBI Taxonomy" id="13333"/>
    <lineage>
        <taxon>Eukaryota</taxon>
        <taxon>Viridiplantae</taxon>
        <taxon>Streptophyta</taxon>
        <taxon>Embryophyta</taxon>
        <taxon>Tracheophyta</taxon>
        <taxon>Spermatophyta</taxon>
        <taxon>Magnoliopsida</taxon>
        <taxon>Amborellales</taxon>
        <taxon>Amborellaceae</taxon>
        <taxon>Amborella</taxon>
    </lineage>
</organism>
<protein>
    <recommendedName>
        <fullName evidence="5">Peptidase S8/S53 domain-containing protein</fullName>
    </recommendedName>
</protein>
<dbReference type="SUPFAM" id="SSF52743">
    <property type="entry name" value="Subtilisin-like"/>
    <property type="match status" value="1"/>
</dbReference>
<sequence>MHSYVYAKAFTKYICVPGVWPESLSFDDRGIGPIPLRWKGFCESGRQFNASHCSRKLIEGHGAHTFSIAAGSPVASATFGRFAIGVARGGVPLARLAVYKASWMKGGMQTY</sequence>
<dbReference type="EMBL" id="KI392710">
    <property type="protein sequence ID" value="ERN11086.1"/>
    <property type="molecule type" value="Genomic_DNA"/>
</dbReference>
<dbReference type="Gene3D" id="3.40.50.200">
    <property type="entry name" value="Peptidase S8/S53 domain"/>
    <property type="match status" value="2"/>
</dbReference>
<evidence type="ECO:0000313" key="4">
    <source>
        <dbReference type="Proteomes" id="UP000017836"/>
    </source>
</evidence>
<dbReference type="AlphaFoldDB" id="W1PTQ1"/>
<keyword evidence="2" id="KW-0732">Signal</keyword>
<name>W1PTQ1_AMBTC</name>
<evidence type="ECO:0000256" key="1">
    <source>
        <dbReference type="ARBA" id="ARBA00011073"/>
    </source>
</evidence>
<dbReference type="Gramene" id="ERN11086">
    <property type="protein sequence ID" value="ERN11086"/>
    <property type="gene ID" value="AMTR_s00024p00138600"/>
</dbReference>
<reference evidence="4" key="1">
    <citation type="journal article" date="2013" name="Science">
        <title>The Amborella genome and the evolution of flowering plants.</title>
        <authorList>
            <consortium name="Amborella Genome Project"/>
        </authorList>
    </citation>
    <scope>NUCLEOTIDE SEQUENCE [LARGE SCALE GENOMIC DNA]</scope>
</reference>
<comment type="similarity">
    <text evidence="1">Belongs to the peptidase S8 family.</text>
</comment>
<accession>W1PTQ1</accession>
<dbReference type="PANTHER" id="PTHR10795">
    <property type="entry name" value="PROPROTEIN CONVERTASE SUBTILISIN/KEXIN"/>
    <property type="match status" value="1"/>
</dbReference>
<gene>
    <name evidence="3" type="ORF">AMTR_s00024p00138600</name>
</gene>
<dbReference type="STRING" id="13333.W1PTQ1"/>
<keyword evidence="4" id="KW-1185">Reference proteome</keyword>
<proteinExistence type="inferred from homology"/>
<evidence type="ECO:0000256" key="2">
    <source>
        <dbReference type="ARBA" id="ARBA00022729"/>
    </source>
</evidence>
<evidence type="ECO:0000313" key="3">
    <source>
        <dbReference type="EMBL" id="ERN11086.1"/>
    </source>
</evidence>
<dbReference type="InterPro" id="IPR036852">
    <property type="entry name" value="Peptidase_S8/S53_dom_sf"/>
</dbReference>
<dbReference type="GO" id="GO:0004252">
    <property type="term" value="F:serine-type endopeptidase activity"/>
    <property type="evidence" value="ECO:0007669"/>
    <property type="project" value="InterPro"/>
</dbReference>
<dbReference type="InterPro" id="IPR045051">
    <property type="entry name" value="SBT"/>
</dbReference>
<dbReference type="Proteomes" id="UP000017836">
    <property type="component" value="Unassembled WGS sequence"/>
</dbReference>
<evidence type="ECO:0008006" key="5">
    <source>
        <dbReference type="Google" id="ProtNLM"/>
    </source>
</evidence>
<dbReference type="GO" id="GO:0006508">
    <property type="term" value="P:proteolysis"/>
    <property type="evidence" value="ECO:0007669"/>
    <property type="project" value="InterPro"/>
</dbReference>
<dbReference type="HOGENOM" id="CLU_2161788_0_0_1"/>
<dbReference type="OMA" id="CESGRQF"/>